<dbReference type="Proteomes" id="UP000184536">
    <property type="component" value="Unassembled WGS sequence"/>
</dbReference>
<reference evidence="2" key="1">
    <citation type="submission" date="2016-11" db="EMBL/GenBank/DDBJ databases">
        <authorList>
            <person name="Varghese N."/>
            <person name="Submissions S."/>
        </authorList>
    </citation>
    <scope>NUCLEOTIDE SEQUENCE [LARGE SCALE GENOMIC DNA]</scope>
    <source>
        <strain evidence="2">DSM 17957</strain>
    </source>
</reference>
<evidence type="ECO:0000313" key="1">
    <source>
        <dbReference type="EMBL" id="SHJ61352.1"/>
    </source>
</evidence>
<sequence>MTVILFRPFKRMDDEELIQEIYKTFELLKDQPGDREYFQLCDQLVREAKIRELECPKDILLDRILYR</sequence>
<dbReference type="AlphaFoldDB" id="A0A1M6KQZ6"/>
<dbReference type="OrthoDB" id="1955119at2"/>
<evidence type="ECO:0000313" key="2">
    <source>
        <dbReference type="Proteomes" id="UP000184536"/>
    </source>
</evidence>
<dbReference type="RefSeq" id="WP_110941576.1">
    <property type="nucleotide sequence ID" value="NZ_FQZV01000032.1"/>
</dbReference>
<dbReference type="EMBL" id="FQZV01000032">
    <property type="protein sequence ID" value="SHJ61352.1"/>
    <property type="molecule type" value="Genomic_DNA"/>
</dbReference>
<accession>A0A1M6KQZ6</accession>
<proteinExistence type="predicted"/>
<protein>
    <submittedName>
        <fullName evidence="1">Uncharacterized protein</fullName>
    </submittedName>
</protein>
<gene>
    <name evidence="1" type="ORF">SAMN02745975_02469</name>
</gene>
<organism evidence="1 2">
    <name type="scientific">Geosporobacter subterraneus DSM 17957</name>
    <dbReference type="NCBI Taxonomy" id="1121919"/>
    <lineage>
        <taxon>Bacteria</taxon>
        <taxon>Bacillati</taxon>
        <taxon>Bacillota</taxon>
        <taxon>Clostridia</taxon>
        <taxon>Peptostreptococcales</taxon>
        <taxon>Thermotaleaceae</taxon>
        <taxon>Geosporobacter</taxon>
    </lineage>
</organism>
<name>A0A1M6KQZ6_9FIRM</name>
<keyword evidence="2" id="KW-1185">Reference proteome</keyword>